<organism evidence="2 3">
    <name type="scientific">Caulobacter henricii</name>
    <dbReference type="NCBI Taxonomy" id="69395"/>
    <lineage>
        <taxon>Bacteria</taxon>
        <taxon>Pseudomonadati</taxon>
        <taxon>Pseudomonadota</taxon>
        <taxon>Alphaproteobacteria</taxon>
        <taxon>Caulobacterales</taxon>
        <taxon>Caulobacteraceae</taxon>
        <taxon>Caulobacter</taxon>
    </lineage>
</organism>
<gene>
    <name evidence="2" type="ORF">AQ619_06200</name>
</gene>
<dbReference type="InterPro" id="IPR038740">
    <property type="entry name" value="BioF2-like_GNAT_dom"/>
</dbReference>
<feature type="domain" description="BioF2-like acetyltransferase" evidence="1">
    <location>
        <begin position="160"/>
        <end position="301"/>
    </location>
</feature>
<accession>A0A0P0NXZ2</accession>
<dbReference type="InterPro" id="IPR016181">
    <property type="entry name" value="Acyl_CoA_acyltransferase"/>
</dbReference>
<keyword evidence="3" id="KW-1185">Reference proteome</keyword>
<dbReference type="KEGG" id="chq:AQ619_06200"/>
<evidence type="ECO:0000259" key="1">
    <source>
        <dbReference type="Pfam" id="PF13480"/>
    </source>
</evidence>
<dbReference type="Proteomes" id="UP000056905">
    <property type="component" value="Chromosome"/>
</dbReference>
<name>A0A0P0NXZ2_9CAUL</name>
<proteinExistence type="predicted"/>
<dbReference type="Pfam" id="PF13480">
    <property type="entry name" value="Acetyltransf_6"/>
    <property type="match status" value="1"/>
</dbReference>
<dbReference type="Gene3D" id="3.40.630.30">
    <property type="match status" value="1"/>
</dbReference>
<dbReference type="EMBL" id="CP013002">
    <property type="protein sequence ID" value="ALL12973.1"/>
    <property type="molecule type" value="Genomic_DNA"/>
</dbReference>
<dbReference type="AlphaFoldDB" id="A0A0P0NXZ2"/>
<dbReference type="OrthoDB" id="4700839at2"/>
<dbReference type="STRING" id="69395.AQ619_06200"/>
<reference evidence="2 3" key="1">
    <citation type="submission" date="2015-10" db="EMBL/GenBank/DDBJ databases">
        <title>Conservation of the essential genome among Caulobacter and Brevundimonas species.</title>
        <authorList>
            <person name="Scott D."/>
            <person name="Ely B."/>
        </authorList>
    </citation>
    <scope>NUCLEOTIDE SEQUENCE [LARGE SCALE GENOMIC DNA]</scope>
    <source>
        <strain evidence="2 3">CB4</strain>
    </source>
</reference>
<protein>
    <submittedName>
        <fullName evidence="2">Cellulose biosynthesis protein CelD</fullName>
    </submittedName>
</protein>
<sequence>MEERALRDGVSVEAVKVSELGTLERARWNALRLANPLLGSPYFDLRYLDVAGQIAPGAAIAVIRRGDQIEGFLPFQRRGLLIQPLAAPMSDSHGLVASADTSLDLADILRKLGADRARFGGLIGPGTNEGRGLSVRHAMAADLSDGFAAYEAGRSAGFLKDKRRRLRALERDHGAVSFSFSAPTAAMLDRIIAGKRQQFRRTHQYDIFACGWTGALLHRLAGAGEADFGLKLAVLRAGDAIVAAELGLTSGDRHHLWFPIYDTAYARYSPGSLMTLETLRVAAEQGIARVDFGPGGEAYKRDFAEPAEPVFEGMIHTRPRAVGRTGISGLTRLSRRFDSITGCEPGLVGQVRGASSFVTAMSRRHPRVGAGVGLGVGIGLSLSLLAE</sequence>
<evidence type="ECO:0000313" key="2">
    <source>
        <dbReference type="EMBL" id="ALL12973.1"/>
    </source>
</evidence>
<dbReference type="SUPFAM" id="SSF55729">
    <property type="entry name" value="Acyl-CoA N-acyltransferases (Nat)"/>
    <property type="match status" value="1"/>
</dbReference>
<evidence type="ECO:0000313" key="3">
    <source>
        <dbReference type="Proteomes" id="UP000056905"/>
    </source>
</evidence>